<dbReference type="InterPro" id="IPR009915">
    <property type="entry name" value="NnrU_dom"/>
</dbReference>
<evidence type="ECO:0000256" key="2">
    <source>
        <dbReference type="ARBA" id="ARBA00022692"/>
    </source>
</evidence>
<comment type="subcellular location">
    <subcellularLocation>
        <location evidence="1">Membrane</location>
        <topology evidence="1">Multi-pass membrane protein</topology>
    </subcellularLocation>
</comment>
<keyword evidence="8" id="KW-1185">Reference proteome</keyword>
<keyword evidence="3 5" id="KW-1133">Transmembrane helix</keyword>
<proteinExistence type="predicted"/>
<feature type="domain" description="NnrU" evidence="6">
    <location>
        <begin position="4"/>
        <end position="189"/>
    </location>
</feature>
<dbReference type="EMBL" id="NRRV01000012">
    <property type="protein sequence ID" value="MBK1630471.1"/>
    <property type="molecule type" value="Genomic_DNA"/>
</dbReference>
<keyword evidence="4 5" id="KW-0472">Membrane</keyword>
<evidence type="ECO:0000256" key="5">
    <source>
        <dbReference type="SAM" id="Phobius"/>
    </source>
</evidence>
<feature type="transmembrane region" description="Helical" evidence="5">
    <location>
        <begin position="118"/>
        <end position="139"/>
    </location>
</feature>
<evidence type="ECO:0000313" key="7">
    <source>
        <dbReference type="EMBL" id="MBK1630471.1"/>
    </source>
</evidence>
<organism evidence="7 8">
    <name type="scientific">Thiohalocapsa halophila</name>
    <dbReference type="NCBI Taxonomy" id="69359"/>
    <lineage>
        <taxon>Bacteria</taxon>
        <taxon>Pseudomonadati</taxon>
        <taxon>Pseudomonadota</taxon>
        <taxon>Gammaproteobacteria</taxon>
        <taxon>Chromatiales</taxon>
        <taxon>Chromatiaceae</taxon>
        <taxon>Thiohalocapsa</taxon>
    </lineage>
</organism>
<protein>
    <submittedName>
        <fullName evidence="7">NnrU family protein</fullName>
    </submittedName>
</protein>
<accession>A0ABS1CEX9</accession>
<feature type="transmembrane region" description="Helical" evidence="5">
    <location>
        <begin position="40"/>
        <end position="59"/>
    </location>
</feature>
<reference evidence="7 8" key="1">
    <citation type="journal article" date="2020" name="Microorganisms">
        <title>Osmotic Adaptation and Compatible Solute Biosynthesis of Phototrophic Bacteria as Revealed from Genome Analyses.</title>
        <authorList>
            <person name="Imhoff J.F."/>
            <person name="Rahn T."/>
            <person name="Kunzel S."/>
            <person name="Keller A."/>
            <person name="Neulinger S.C."/>
        </authorList>
    </citation>
    <scope>NUCLEOTIDE SEQUENCE [LARGE SCALE GENOMIC DNA]</scope>
    <source>
        <strain evidence="7 8">DSM 6210</strain>
    </source>
</reference>
<dbReference type="RefSeq" id="WP_200235355.1">
    <property type="nucleotide sequence ID" value="NZ_NRRV01000012.1"/>
</dbReference>
<keyword evidence="2 5" id="KW-0812">Transmembrane</keyword>
<comment type="caution">
    <text evidence="7">The sequence shown here is derived from an EMBL/GenBank/DDBJ whole genome shotgun (WGS) entry which is preliminary data.</text>
</comment>
<dbReference type="Proteomes" id="UP000748752">
    <property type="component" value="Unassembled WGS sequence"/>
</dbReference>
<evidence type="ECO:0000256" key="4">
    <source>
        <dbReference type="ARBA" id="ARBA00023136"/>
    </source>
</evidence>
<evidence type="ECO:0000256" key="3">
    <source>
        <dbReference type="ARBA" id="ARBA00022989"/>
    </source>
</evidence>
<feature type="transmembrane region" description="Helical" evidence="5">
    <location>
        <begin position="160"/>
        <end position="184"/>
    </location>
</feature>
<name>A0ABS1CEX9_9GAMM</name>
<evidence type="ECO:0000259" key="6">
    <source>
        <dbReference type="Pfam" id="PF07298"/>
    </source>
</evidence>
<feature type="transmembrane region" description="Helical" evidence="5">
    <location>
        <begin position="79"/>
        <end position="98"/>
    </location>
</feature>
<sequence length="191" mass="20793">MLQLILGLVLFLGIHSVSIVRPDWRAQAVARFGEVPWKLGYGAVAVIGLVLIVLGYGAARAADPVLLYPPPVWMRHVSLLLMLPAFTLVLAAYLPGRIQRAVKHPMLLGVKIWATAHLLANGTLADLLLFGGFLVWAVADRISLKRREEPSVPRAPVGKWNDAIAVVGGLGLYVAFILFLHRWLMGVSPIA</sequence>
<dbReference type="Pfam" id="PF07298">
    <property type="entry name" value="NnrU"/>
    <property type="match status" value="1"/>
</dbReference>
<evidence type="ECO:0000256" key="1">
    <source>
        <dbReference type="ARBA" id="ARBA00004141"/>
    </source>
</evidence>
<evidence type="ECO:0000313" key="8">
    <source>
        <dbReference type="Proteomes" id="UP000748752"/>
    </source>
</evidence>
<gene>
    <name evidence="7" type="ORF">CKO31_06870</name>
</gene>